<evidence type="ECO:0000313" key="3">
    <source>
        <dbReference type="EnsemblPlants" id="TraesCS1D02G053100.1"/>
    </source>
</evidence>
<gene>
    <name evidence="3" type="primary">LOC123164350</name>
</gene>
<dbReference type="InterPro" id="IPR036047">
    <property type="entry name" value="F-box-like_dom_sf"/>
</dbReference>
<dbReference type="EnsemblPlants" id="TraesCS1D02G053100.1">
    <property type="protein sequence ID" value="TraesCS1D02G053100.1"/>
    <property type="gene ID" value="TraesCS1D02G053100"/>
</dbReference>
<dbReference type="InterPro" id="IPR053772">
    <property type="entry name" value="At1g61320/At1g61330-like"/>
</dbReference>
<name>A0A3B5ZNK5_WHEAT</name>
<keyword evidence="4" id="KW-1185">Reference proteome</keyword>
<evidence type="ECO:0008006" key="5">
    <source>
        <dbReference type="Google" id="ProtNLM"/>
    </source>
</evidence>
<reference evidence="3" key="2">
    <citation type="submission" date="2018-10" db="UniProtKB">
        <authorList>
            <consortium name="EnsemblPlants"/>
        </authorList>
    </citation>
    <scope>IDENTIFICATION</scope>
</reference>
<dbReference type="SUPFAM" id="SSF81383">
    <property type="entry name" value="F-box domain"/>
    <property type="match status" value="1"/>
</dbReference>
<dbReference type="AlphaFoldDB" id="A0A3B5ZNK5"/>
<evidence type="ECO:0000313" key="4">
    <source>
        <dbReference type="Proteomes" id="UP000019116"/>
    </source>
</evidence>
<dbReference type="SUPFAM" id="SSF52047">
    <property type="entry name" value="RNI-like"/>
    <property type="match status" value="1"/>
</dbReference>
<dbReference type="InterPro" id="IPR032675">
    <property type="entry name" value="LRR_dom_sf"/>
</dbReference>
<proteinExistence type="predicted"/>
<dbReference type="InterPro" id="IPR001810">
    <property type="entry name" value="F-box_dom"/>
</dbReference>
<dbReference type="Pfam" id="PF23622">
    <property type="entry name" value="LRR_At1g61320_AtMIF1"/>
    <property type="match status" value="1"/>
</dbReference>
<dbReference type="Gramene" id="TraesCS1D03G0117300.1">
    <property type="protein sequence ID" value="TraesCS1D03G0117300.1.CDS"/>
    <property type="gene ID" value="TraesCS1D03G0117300"/>
</dbReference>
<dbReference type="Pfam" id="PF00646">
    <property type="entry name" value="F-box"/>
    <property type="match status" value="1"/>
</dbReference>
<dbReference type="Proteomes" id="UP000019116">
    <property type="component" value="Chromosome 1D"/>
</dbReference>
<dbReference type="RefSeq" id="XP_044437727.1">
    <property type="nucleotide sequence ID" value="XM_044581792.1"/>
</dbReference>
<protein>
    <recommendedName>
        <fullName evidence="5">F-box domain-containing protein</fullName>
    </recommendedName>
</protein>
<reference evidence="3" key="1">
    <citation type="submission" date="2018-08" db="EMBL/GenBank/DDBJ databases">
        <authorList>
            <person name="Rossello M."/>
        </authorList>
    </citation>
    <scope>NUCLEOTIDE SEQUENCE [LARGE SCALE GENOMIC DNA]</scope>
    <source>
        <strain evidence="3">cv. Chinese Spring</strain>
    </source>
</reference>
<dbReference type="OrthoDB" id="637160at2759"/>
<dbReference type="Gramene" id="TraesCS1D02G053100.1">
    <property type="protein sequence ID" value="TraesCS1D02G053100.1"/>
    <property type="gene ID" value="TraesCS1D02G053100"/>
</dbReference>
<sequence length="518" mass="58044">MDLTMPIPLPGIPMVSSVAKTTRPSCEQDGFSERTKIMRYSGPDLPEDIWCHIHALLPLPDAARAGCVSREFLRCWRCRPNLTFSQETLGMNLTFFERLLRLACEQDKLALKFTEIVDQIMKKHTGSGVKTFKLECCGSRIYASRLKSWLKIAVNPQLEELVVSLPVVYDAKHYNFPCPLLFNGSGKSISYLKLKGCAFQPMAGLGCLRKMHLSEVHITGEDLGCLLSNSFVLEELDLSKCNNITCLKIPSLLNQFNHLTVSRCKTLEVIENKAPNLCTVRIDTTLVRLPFGDSLRVKNLEMLWPFEYNLVYYARAELPQIMPNLETLGISSAAEVLNTPIVPAKFLHLKLLEICLSVAEGAFSPAYDYLSLAFFLDDCPVLETFELSVCQTRMKHDSVSGDYSLLRKMPEHHHVSIKNVKIDGFCSAKSMIELTCHILDSATSLENLTLDTIYGADYEHVDRLAVHEIGGCSSPIGKRMIRDAHKAVLAIEKYIVGKVPSNVKLNIKKPCSQCHSVK</sequence>
<dbReference type="Gramene" id="TraesCLE_scaffold_179279_01G000100.1">
    <property type="protein sequence ID" value="TraesCLE_scaffold_179279_01G000100.1"/>
    <property type="gene ID" value="TraesCLE_scaffold_179279_01G000100"/>
</dbReference>
<dbReference type="InterPro" id="IPR055357">
    <property type="entry name" value="LRR_At1g61320_AtMIF1"/>
</dbReference>
<dbReference type="Gramene" id="TraesMAC1D03G00421500.1">
    <property type="protein sequence ID" value="TraesMAC1D03G00421500.1"/>
    <property type="gene ID" value="TraesMAC1D03G00421500"/>
</dbReference>
<dbReference type="PANTHER" id="PTHR34145:SF41">
    <property type="entry name" value="OS02G0729251 PROTEIN"/>
    <property type="match status" value="1"/>
</dbReference>
<feature type="domain" description="At1g61320/AtMIF1 LRR" evidence="2">
    <location>
        <begin position="120"/>
        <end position="512"/>
    </location>
</feature>
<feature type="domain" description="F-box" evidence="1">
    <location>
        <begin position="44"/>
        <end position="77"/>
    </location>
</feature>
<dbReference type="Gramene" id="TraesNOR1D03G00428520.1">
    <property type="protein sequence ID" value="TraesNOR1D03G00428520.1"/>
    <property type="gene ID" value="TraesNOR1D03G00428520"/>
</dbReference>
<evidence type="ECO:0000259" key="2">
    <source>
        <dbReference type="Pfam" id="PF23622"/>
    </source>
</evidence>
<dbReference type="PANTHER" id="PTHR34145">
    <property type="entry name" value="OS02G0105600 PROTEIN"/>
    <property type="match status" value="1"/>
</dbReference>
<dbReference type="STRING" id="4565.A0A3B5ZNK5"/>
<organism evidence="3">
    <name type="scientific">Triticum aestivum</name>
    <name type="common">Wheat</name>
    <dbReference type="NCBI Taxonomy" id="4565"/>
    <lineage>
        <taxon>Eukaryota</taxon>
        <taxon>Viridiplantae</taxon>
        <taxon>Streptophyta</taxon>
        <taxon>Embryophyta</taxon>
        <taxon>Tracheophyta</taxon>
        <taxon>Spermatophyta</taxon>
        <taxon>Magnoliopsida</taxon>
        <taxon>Liliopsida</taxon>
        <taxon>Poales</taxon>
        <taxon>Poaceae</taxon>
        <taxon>BOP clade</taxon>
        <taxon>Pooideae</taxon>
        <taxon>Triticodae</taxon>
        <taxon>Triticeae</taxon>
        <taxon>Triticinae</taxon>
        <taxon>Triticum</taxon>
    </lineage>
</organism>
<evidence type="ECO:0000259" key="1">
    <source>
        <dbReference type="Pfam" id="PF00646"/>
    </source>
</evidence>
<dbReference type="OMA" id="NLPRIMP"/>
<accession>A0A3B5ZNK5</accession>
<dbReference type="Gramene" id="TraesWEE_scaffold_171346_01G000100.1">
    <property type="protein sequence ID" value="TraesWEE_scaffold_171346_01G000100.1"/>
    <property type="gene ID" value="TraesWEE_scaffold_171346_01G000100"/>
</dbReference>
<dbReference type="Gene3D" id="3.80.10.10">
    <property type="entry name" value="Ribonuclease Inhibitor"/>
    <property type="match status" value="1"/>
</dbReference>
<dbReference type="Gramene" id="TraesROB_scaffold_130205_01G000100.1">
    <property type="protein sequence ID" value="TraesROB_scaffold_130205_01G000100.1"/>
    <property type="gene ID" value="TraesROB_scaffold_130205_01G000100"/>
</dbReference>
<dbReference type="GeneID" id="123164350"/>